<sequence>MVGLDAYIIIIRAVARKLVRASWMMLKHQQPYDAKLMFPCKVWAAETNQKRGLVKPLP</sequence>
<dbReference type="AlphaFoldDB" id="A0A1I4FGN1"/>
<reference evidence="2" key="1">
    <citation type="submission" date="2016-10" db="EMBL/GenBank/DDBJ databases">
        <authorList>
            <person name="Varghese N."/>
            <person name="Submissions S."/>
        </authorList>
    </citation>
    <scope>NUCLEOTIDE SEQUENCE [LARGE SCALE GENOMIC DNA]</scope>
    <source>
        <strain evidence="2">Nm69</strain>
    </source>
</reference>
<evidence type="ECO:0000313" key="2">
    <source>
        <dbReference type="Proteomes" id="UP000199533"/>
    </source>
</evidence>
<dbReference type="Proteomes" id="UP000199533">
    <property type="component" value="Unassembled WGS sequence"/>
</dbReference>
<dbReference type="RefSeq" id="WP_170841710.1">
    <property type="nucleotide sequence ID" value="NZ_FOSP01000036.1"/>
</dbReference>
<proteinExistence type="predicted"/>
<evidence type="ECO:0000313" key="1">
    <source>
        <dbReference type="EMBL" id="SFL16087.1"/>
    </source>
</evidence>
<gene>
    <name evidence="1" type="ORF">SAMN05216302_103629</name>
</gene>
<accession>A0A1I4FGN1</accession>
<protein>
    <submittedName>
        <fullName evidence="1">Uncharacterized protein</fullName>
    </submittedName>
</protein>
<keyword evidence="2" id="KW-1185">Reference proteome</keyword>
<organism evidence="1 2">
    <name type="scientific">Nitrosomonas aestuarii</name>
    <dbReference type="NCBI Taxonomy" id="52441"/>
    <lineage>
        <taxon>Bacteria</taxon>
        <taxon>Pseudomonadati</taxon>
        <taxon>Pseudomonadota</taxon>
        <taxon>Betaproteobacteria</taxon>
        <taxon>Nitrosomonadales</taxon>
        <taxon>Nitrosomonadaceae</taxon>
        <taxon>Nitrosomonas</taxon>
    </lineage>
</organism>
<dbReference type="EMBL" id="FOSP01000036">
    <property type="protein sequence ID" value="SFL16087.1"/>
    <property type="molecule type" value="Genomic_DNA"/>
</dbReference>
<name>A0A1I4FGN1_9PROT</name>